<gene>
    <name evidence="1" type="ORF">HD597_012335</name>
</gene>
<dbReference type="RefSeq" id="WP_253758494.1">
    <property type="nucleotide sequence ID" value="NZ_BAABKA010000005.1"/>
</dbReference>
<reference evidence="1" key="1">
    <citation type="submission" date="2022-06" db="EMBL/GenBank/DDBJ databases">
        <title>Sequencing the genomes of 1000 actinobacteria strains.</title>
        <authorList>
            <person name="Klenk H.-P."/>
        </authorList>
    </citation>
    <scope>NUCLEOTIDE SEQUENCE</scope>
    <source>
        <strain evidence="1">DSM 46694</strain>
    </source>
</reference>
<keyword evidence="2" id="KW-1185">Reference proteome</keyword>
<dbReference type="Proteomes" id="UP001139648">
    <property type="component" value="Unassembled WGS sequence"/>
</dbReference>
<organism evidence="1 2">
    <name type="scientific">Nonomuraea thailandensis</name>
    <dbReference type="NCBI Taxonomy" id="1188745"/>
    <lineage>
        <taxon>Bacteria</taxon>
        <taxon>Bacillati</taxon>
        <taxon>Actinomycetota</taxon>
        <taxon>Actinomycetes</taxon>
        <taxon>Streptosporangiales</taxon>
        <taxon>Streptosporangiaceae</taxon>
        <taxon>Nonomuraea</taxon>
    </lineage>
</organism>
<sequence length="45" mass="4732">MASARRIHSALLAPNFRGGFTAIDLQQAIEQFAGVPVQSALPSGH</sequence>
<dbReference type="AlphaFoldDB" id="A0A9X2GWP9"/>
<name>A0A9X2GWP9_9ACTN</name>
<comment type="caution">
    <text evidence="1">The sequence shown here is derived from an EMBL/GenBank/DDBJ whole genome shotgun (WGS) entry which is preliminary data.</text>
</comment>
<protein>
    <submittedName>
        <fullName evidence="1">Uncharacterized protein</fullName>
    </submittedName>
</protein>
<accession>A0A9X2GWP9</accession>
<evidence type="ECO:0000313" key="2">
    <source>
        <dbReference type="Proteomes" id="UP001139648"/>
    </source>
</evidence>
<dbReference type="EMBL" id="JAMZEB010000002">
    <property type="protein sequence ID" value="MCP2365315.1"/>
    <property type="molecule type" value="Genomic_DNA"/>
</dbReference>
<proteinExistence type="predicted"/>
<evidence type="ECO:0000313" key="1">
    <source>
        <dbReference type="EMBL" id="MCP2365315.1"/>
    </source>
</evidence>